<dbReference type="EMBL" id="JAAFYZ010000013">
    <property type="protein sequence ID" value="MBS2546434.1"/>
    <property type="molecule type" value="Genomic_DNA"/>
</dbReference>
<dbReference type="RefSeq" id="WP_212008082.1">
    <property type="nucleotide sequence ID" value="NZ_JAAFYZ010000013.1"/>
</dbReference>
<dbReference type="Proteomes" id="UP000730482">
    <property type="component" value="Unassembled WGS sequence"/>
</dbReference>
<name>A0ABS5KJC5_9ACTN</name>
<sequence length="103" mass="11059">MADLVEPLSAVPGLAGVETVDWLDAYEDTASELYKVPSGASVSVAKIDGEFGRLSVQIGARQAYAVCEYDVTSWVGNQRAGMHMAPPYFVRLSDQEGAYERGA</sequence>
<reference evidence="1 2" key="1">
    <citation type="submission" date="2020-02" db="EMBL/GenBank/DDBJ databases">
        <title>Acidophilic actinobacteria isolated from forest soil.</title>
        <authorList>
            <person name="Golinska P."/>
        </authorList>
    </citation>
    <scope>NUCLEOTIDE SEQUENCE [LARGE SCALE GENOMIC DNA]</scope>
    <source>
        <strain evidence="1 2">NL8</strain>
    </source>
</reference>
<proteinExistence type="predicted"/>
<accession>A0ABS5KJC5</accession>
<comment type="caution">
    <text evidence="1">The sequence shown here is derived from an EMBL/GenBank/DDBJ whole genome shotgun (WGS) entry which is preliminary data.</text>
</comment>
<protein>
    <submittedName>
        <fullName evidence="1">Uncharacterized protein</fullName>
    </submittedName>
</protein>
<evidence type="ECO:0000313" key="1">
    <source>
        <dbReference type="EMBL" id="MBS2546434.1"/>
    </source>
</evidence>
<keyword evidence="2" id="KW-1185">Reference proteome</keyword>
<gene>
    <name evidence="1" type="ORF">KGQ19_06100</name>
</gene>
<evidence type="ECO:0000313" key="2">
    <source>
        <dbReference type="Proteomes" id="UP000730482"/>
    </source>
</evidence>
<organism evidence="1 2">
    <name type="scientific">Catenulispora pinistramenti</name>
    <dbReference type="NCBI Taxonomy" id="2705254"/>
    <lineage>
        <taxon>Bacteria</taxon>
        <taxon>Bacillati</taxon>
        <taxon>Actinomycetota</taxon>
        <taxon>Actinomycetes</taxon>
        <taxon>Catenulisporales</taxon>
        <taxon>Catenulisporaceae</taxon>
        <taxon>Catenulispora</taxon>
    </lineage>
</organism>